<keyword evidence="2" id="KW-0812">Transmembrane</keyword>
<sequence length="331" mass="36819">MCWFVVCEERQRDFNMLFGCGLLLLLSCARTTGNLESNGLILSKGFDRSMSYSYWPSMLHAANMMRLRKRELQTEGGGVKIQPPLPPDASPAAPQPHSDPASASNVQLEQAALPPQSTDTENKPAQPLPAKQPEPVRPDEPNKDKPKVENPIDHPSSNLTTATNSSTEATKNKTTVIDDGDKVDLSSPGVVKRGVIVFGGFALLAVAYFIFYRRKSSKNDSNNSHNTTDANQFRYGVLQSEDRRDNLELSRIPLTMESDEDDDDYLEIFDLEQKRKSMSYVNLQVNDEEVVNGPPKQNSEGNDKDNLLLDIEDSNYDPLINWSANGNKSIL</sequence>
<keyword evidence="2" id="KW-0472">Membrane</keyword>
<evidence type="ECO:0000256" key="1">
    <source>
        <dbReference type="SAM" id="MobiDB-lite"/>
    </source>
</evidence>
<feature type="compositionally biased region" description="Basic and acidic residues" evidence="1">
    <location>
        <begin position="134"/>
        <end position="152"/>
    </location>
</feature>
<organism evidence="3 4">
    <name type="scientific">Loxostege sticticalis</name>
    <name type="common">Beet webworm moth</name>
    <dbReference type="NCBI Taxonomy" id="481309"/>
    <lineage>
        <taxon>Eukaryota</taxon>
        <taxon>Metazoa</taxon>
        <taxon>Ecdysozoa</taxon>
        <taxon>Arthropoda</taxon>
        <taxon>Hexapoda</taxon>
        <taxon>Insecta</taxon>
        <taxon>Pterygota</taxon>
        <taxon>Neoptera</taxon>
        <taxon>Endopterygota</taxon>
        <taxon>Lepidoptera</taxon>
        <taxon>Glossata</taxon>
        <taxon>Ditrysia</taxon>
        <taxon>Pyraloidea</taxon>
        <taxon>Crambidae</taxon>
        <taxon>Pyraustinae</taxon>
        <taxon>Loxostege</taxon>
    </lineage>
</organism>
<evidence type="ECO:0000313" key="3">
    <source>
        <dbReference type="EMBL" id="KAL0839424.1"/>
    </source>
</evidence>
<name>A0ABD0T810_LOXSC</name>
<evidence type="ECO:0000256" key="2">
    <source>
        <dbReference type="SAM" id="Phobius"/>
    </source>
</evidence>
<feature type="transmembrane region" description="Helical" evidence="2">
    <location>
        <begin position="194"/>
        <end position="212"/>
    </location>
</feature>
<evidence type="ECO:0000313" key="4">
    <source>
        <dbReference type="Proteomes" id="UP001549921"/>
    </source>
</evidence>
<accession>A0ABD0T810</accession>
<comment type="caution">
    <text evidence="3">The sequence shown here is derived from an EMBL/GenBank/DDBJ whole genome shotgun (WGS) entry which is preliminary data.</text>
</comment>
<dbReference type="EMBL" id="JBEDNZ010000008">
    <property type="protein sequence ID" value="KAL0839424.1"/>
    <property type="molecule type" value="Genomic_DNA"/>
</dbReference>
<keyword evidence="2" id="KW-1133">Transmembrane helix</keyword>
<dbReference type="Proteomes" id="UP001549921">
    <property type="component" value="Unassembled WGS sequence"/>
</dbReference>
<gene>
    <name evidence="3" type="ORF">ABMA28_016148</name>
</gene>
<feature type="compositionally biased region" description="Low complexity" evidence="1">
    <location>
        <begin position="156"/>
        <end position="169"/>
    </location>
</feature>
<proteinExistence type="predicted"/>
<dbReference type="AlphaFoldDB" id="A0ABD0T810"/>
<protein>
    <submittedName>
        <fullName evidence="3">Uncharacterized protein</fullName>
    </submittedName>
</protein>
<reference evidence="3 4" key="1">
    <citation type="submission" date="2024-06" db="EMBL/GenBank/DDBJ databases">
        <title>A chromosome-level genome assembly of beet webworm, Loxostege sticticalis.</title>
        <authorList>
            <person name="Zhang Y."/>
        </authorList>
    </citation>
    <scope>NUCLEOTIDE SEQUENCE [LARGE SCALE GENOMIC DNA]</scope>
    <source>
        <strain evidence="3">AQ028</strain>
        <tissue evidence="3">Male pupae</tissue>
    </source>
</reference>
<feature type="region of interest" description="Disordered" evidence="1">
    <location>
        <begin position="72"/>
        <end position="173"/>
    </location>
</feature>
<feature type="compositionally biased region" description="Low complexity" evidence="1">
    <location>
        <begin position="90"/>
        <end position="104"/>
    </location>
</feature>